<name>A0A4R6IR86_9SPHI</name>
<comment type="caution">
    <text evidence="3">The sequence shown here is derived from an EMBL/GenBank/DDBJ whole genome shotgun (WGS) entry which is preliminary data.</text>
</comment>
<evidence type="ECO:0000256" key="1">
    <source>
        <dbReference type="PROSITE-ProRule" id="PRU00169"/>
    </source>
</evidence>
<dbReference type="PROSITE" id="PS50110">
    <property type="entry name" value="RESPONSE_REGULATORY"/>
    <property type="match status" value="1"/>
</dbReference>
<feature type="modified residue" description="4-aspartylphosphate" evidence="1">
    <location>
        <position position="60"/>
    </location>
</feature>
<dbReference type="InterPro" id="IPR001789">
    <property type="entry name" value="Sig_transdc_resp-reg_receiver"/>
</dbReference>
<dbReference type="PANTHER" id="PTHR45566:SF1">
    <property type="entry name" value="HTH-TYPE TRANSCRIPTIONAL REGULATOR YHJB-RELATED"/>
    <property type="match status" value="1"/>
</dbReference>
<accession>A0A4R6IR86</accession>
<evidence type="ECO:0000259" key="2">
    <source>
        <dbReference type="PROSITE" id="PS50110"/>
    </source>
</evidence>
<keyword evidence="4" id="KW-1185">Reference proteome</keyword>
<dbReference type="OrthoDB" id="659223at2"/>
<dbReference type="Proteomes" id="UP000295499">
    <property type="component" value="Unassembled WGS sequence"/>
</dbReference>
<dbReference type="EMBL" id="SNWM01000001">
    <property type="protein sequence ID" value="TDO24863.1"/>
    <property type="molecule type" value="Genomic_DNA"/>
</dbReference>
<evidence type="ECO:0000313" key="3">
    <source>
        <dbReference type="EMBL" id="TDO24863.1"/>
    </source>
</evidence>
<dbReference type="GO" id="GO:0000160">
    <property type="term" value="P:phosphorelay signal transduction system"/>
    <property type="evidence" value="ECO:0007669"/>
    <property type="project" value="InterPro"/>
</dbReference>
<reference evidence="3 4" key="1">
    <citation type="submission" date="2019-03" db="EMBL/GenBank/DDBJ databases">
        <title>Genomic Encyclopedia of Archaeal and Bacterial Type Strains, Phase II (KMG-II): from individual species to whole genera.</title>
        <authorList>
            <person name="Goeker M."/>
        </authorList>
    </citation>
    <scope>NUCLEOTIDE SEQUENCE [LARGE SCALE GENOMIC DNA]</scope>
    <source>
        <strain evidence="3 4">DSM 19034</strain>
    </source>
</reference>
<dbReference type="AlphaFoldDB" id="A0A4R6IR86"/>
<sequence length="222" mass="25076">MFRRVLIAEDHESANISVQKTLADLEITNTQYTYYCDDAFMHIKKSLLSNEEPFDLIITDLSFEEDHRPQKLTGGTELIQAVRAIHPTLKIIVFSAENKAAIVDALVRESGINGYVRKARNDAKDLKAAIEAVSKGKLYLSADLRQTVKQKNAYEFTEFDITIISLLSKGTLQKEIPAYLLQNNIKPSGLSSVEKRLNLMKEELSFSKNEQLVAYCKDFGII</sequence>
<dbReference type="Gene3D" id="3.40.50.2300">
    <property type="match status" value="1"/>
</dbReference>
<gene>
    <name evidence="3" type="ORF">CLV32_1157</name>
</gene>
<proteinExistence type="predicted"/>
<dbReference type="InterPro" id="IPR051015">
    <property type="entry name" value="EvgA-like"/>
</dbReference>
<dbReference type="GO" id="GO:0003677">
    <property type="term" value="F:DNA binding"/>
    <property type="evidence" value="ECO:0007669"/>
    <property type="project" value="UniProtKB-KW"/>
</dbReference>
<keyword evidence="3" id="KW-0238">DNA-binding</keyword>
<organism evidence="3 4">
    <name type="scientific">Pedobacter duraquae</name>
    <dbReference type="NCBI Taxonomy" id="425511"/>
    <lineage>
        <taxon>Bacteria</taxon>
        <taxon>Pseudomonadati</taxon>
        <taxon>Bacteroidota</taxon>
        <taxon>Sphingobacteriia</taxon>
        <taxon>Sphingobacteriales</taxon>
        <taxon>Sphingobacteriaceae</taxon>
        <taxon>Pedobacter</taxon>
    </lineage>
</organism>
<dbReference type="SMART" id="SM00448">
    <property type="entry name" value="REC"/>
    <property type="match status" value="1"/>
</dbReference>
<dbReference type="PANTHER" id="PTHR45566">
    <property type="entry name" value="HTH-TYPE TRANSCRIPTIONAL REGULATOR YHJB-RELATED"/>
    <property type="match status" value="1"/>
</dbReference>
<dbReference type="InterPro" id="IPR011006">
    <property type="entry name" value="CheY-like_superfamily"/>
</dbReference>
<protein>
    <submittedName>
        <fullName evidence="3">DNA-binding NarL/FixJ family response regulator</fullName>
    </submittedName>
</protein>
<feature type="domain" description="Response regulatory" evidence="2">
    <location>
        <begin position="4"/>
        <end position="133"/>
    </location>
</feature>
<dbReference type="Pfam" id="PF00072">
    <property type="entry name" value="Response_reg"/>
    <property type="match status" value="1"/>
</dbReference>
<dbReference type="SUPFAM" id="SSF52172">
    <property type="entry name" value="CheY-like"/>
    <property type="match status" value="1"/>
</dbReference>
<keyword evidence="1" id="KW-0597">Phosphoprotein</keyword>
<evidence type="ECO:0000313" key="4">
    <source>
        <dbReference type="Proteomes" id="UP000295499"/>
    </source>
</evidence>